<feature type="transmembrane region" description="Helical" evidence="4">
    <location>
        <begin position="340"/>
        <end position="362"/>
    </location>
</feature>
<dbReference type="PANTHER" id="PTHR23523">
    <property type="match status" value="1"/>
</dbReference>
<dbReference type="PANTHER" id="PTHR23523:SF2">
    <property type="entry name" value="2-NITROIMIDAZOLE TRANSPORTER"/>
    <property type="match status" value="1"/>
</dbReference>
<organism evidence="5 6">
    <name type="scientific">Oceanimonas doudoroffii</name>
    <dbReference type="NCBI Taxonomy" id="84158"/>
    <lineage>
        <taxon>Bacteria</taxon>
        <taxon>Pseudomonadati</taxon>
        <taxon>Pseudomonadota</taxon>
        <taxon>Gammaproteobacteria</taxon>
        <taxon>Aeromonadales</taxon>
        <taxon>Aeromonadaceae</taxon>
        <taxon>Oceanimonas</taxon>
    </lineage>
</organism>
<name>A0A233RF17_9GAMM</name>
<comment type="caution">
    <text evidence="5">The sequence shown here is derived from an EMBL/GenBank/DDBJ whole genome shotgun (WGS) entry which is preliminary data.</text>
</comment>
<dbReference type="InterPro" id="IPR036259">
    <property type="entry name" value="MFS_trans_sf"/>
</dbReference>
<feature type="transmembrane region" description="Helical" evidence="4">
    <location>
        <begin position="110"/>
        <end position="132"/>
    </location>
</feature>
<dbReference type="SUPFAM" id="SSF103473">
    <property type="entry name" value="MFS general substrate transporter"/>
    <property type="match status" value="1"/>
</dbReference>
<accession>A0A233RF17</accession>
<dbReference type="CDD" id="cd17339">
    <property type="entry name" value="MFS_NIMT_CynX_like"/>
    <property type="match status" value="1"/>
</dbReference>
<feature type="transmembrane region" description="Helical" evidence="4">
    <location>
        <begin position="86"/>
        <end position="104"/>
    </location>
</feature>
<dbReference type="GO" id="GO:0022857">
    <property type="term" value="F:transmembrane transporter activity"/>
    <property type="evidence" value="ECO:0007669"/>
    <property type="project" value="InterPro"/>
</dbReference>
<dbReference type="Pfam" id="PF07690">
    <property type="entry name" value="MFS_1"/>
    <property type="match status" value="1"/>
</dbReference>
<keyword evidence="1 4" id="KW-0812">Transmembrane</keyword>
<feature type="transmembrane region" description="Helical" evidence="4">
    <location>
        <begin position="50"/>
        <end position="74"/>
    </location>
</feature>
<feature type="transmembrane region" description="Helical" evidence="4">
    <location>
        <begin position="172"/>
        <end position="194"/>
    </location>
</feature>
<keyword evidence="2 4" id="KW-1133">Transmembrane helix</keyword>
<sequence>MSTHAAGDDPFLGRPLIAGLAVVALLLTAANLRGGIVVVGPLVEQIRSSLAISASAFSLLTTLPLLCFGVISLCVPALSRRWSPQVLAIAGLLVIGLGVLLRLVNDYAVVLLGTLLLGAAIALLNVLIPGLVKAFFPRKVGLMTGLYSVTLSVGAGMGVYLAVPLLERFGHWHYPVALWAVLPLLCTLFWLPMLRVEGVGRPANPVRVSLWRDKLAWAITCYMGLQSFYFYSMATWMPKMLLESGLDAHDAGTATALINLVSIPFNFLVPIMAARLASQRRLVLGIFLASFTGLIGLWWQPAMAPLLWASLVGVGCGGALSLALSLFVLRAANTAQATALSAMAQSIGYLLAASGPVVLGMMRDVEGAWQGALLLMMALQCLQLGCGWYAARPAKVVPDQQK</sequence>
<keyword evidence="6" id="KW-1185">Reference proteome</keyword>
<evidence type="ECO:0000256" key="1">
    <source>
        <dbReference type="ARBA" id="ARBA00022692"/>
    </source>
</evidence>
<dbReference type="Proteomes" id="UP000242757">
    <property type="component" value="Unassembled WGS sequence"/>
</dbReference>
<feature type="transmembrane region" description="Helical" evidence="4">
    <location>
        <begin position="251"/>
        <end position="269"/>
    </location>
</feature>
<feature type="transmembrane region" description="Helical" evidence="4">
    <location>
        <begin position="12"/>
        <end position="30"/>
    </location>
</feature>
<dbReference type="RefSeq" id="WP_094198770.1">
    <property type="nucleotide sequence ID" value="NZ_NBIM01000001.1"/>
</dbReference>
<evidence type="ECO:0000256" key="2">
    <source>
        <dbReference type="ARBA" id="ARBA00022989"/>
    </source>
</evidence>
<evidence type="ECO:0000256" key="3">
    <source>
        <dbReference type="ARBA" id="ARBA00023136"/>
    </source>
</evidence>
<evidence type="ECO:0000313" key="6">
    <source>
        <dbReference type="Proteomes" id="UP000242757"/>
    </source>
</evidence>
<evidence type="ECO:0008006" key="7">
    <source>
        <dbReference type="Google" id="ProtNLM"/>
    </source>
</evidence>
<dbReference type="OrthoDB" id="5317164at2"/>
<feature type="transmembrane region" description="Helical" evidence="4">
    <location>
        <begin position="368"/>
        <end position="391"/>
    </location>
</feature>
<evidence type="ECO:0000313" key="5">
    <source>
        <dbReference type="EMBL" id="OXY81991.1"/>
    </source>
</evidence>
<proteinExistence type="predicted"/>
<dbReference type="InterPro" id="IPR052524">
    <property type="entry name" value="MFS_Cyanate_Porter"/>
</dbReference>
<dbReference type="Gene3D" id="1.20.1250.20">
    <property type="entry name" value="MFS general substrate transporter like domains"/>
    <property type="match status" value="2"/>
</dbReference>
<dbReference type="EMBL" id="NBIM01000001">
    <property type="protein sequence ID" value="OXY81991.1"/>
    <property type="molecule type" value="Genomic_DNA"/>
</dbReference>
<evidence type="ECO:0000256" key="4">
    <source>
        <dbReference type="SAM" id="Phobius"/>
    </source>
</evidence>
<feature type="transmembrane region" description="Helical" evidence="4">
    <location>
        <begin position="215"/>
        <end position="231"/>
    </location>
</feature>
<feature type="transmembrane region" description="Helical" evidence="4">
    <location>
        <begin position="306"/>
        <end position="328"/>
    </location>
</feature>
<protein>
    <recommendedName>
        <fullName evidence="7">MFS transporter</fullName>
    </recommendedName>
</protein>
<gene>
    <name evidence="5" type="ORF">B6S08_00180</name>
</gene>
<reference evidence="5 6" key="1">
    <citation type="submission" date="2017-08" db="EMBL/GenBank/DDBJ databases">
        <title>A Genome Sequence of Oceanimonas doudoroffii ATCC 27123T.</title>
        <authorList>
            <person name="Brennan M.A."/>
            <person name="Maclea K.S."/>
            <person name="Mcclelland W.D."/>
            <person name="Trachtenberg A.M."/>
        </authorList>
    </citation>
    <scope>NUCLEOTIDE SEQUENCE [LARGE SCALE GENOMIC DNA]</scope>
    <source>
        <strain evidence="5 6">ATCC 27123</strain>
    </source>
</reference>
<dbReference type="InterPro" id="IPR011701">
    <property type="entry name" value="MFS"/>
</dbReference>
<keyword evidence="3 4" id="KW-0472">Membrane</keyword>
<feature type="transmembrane region" description="Helical" evidence="4">
    <location>
        <begin position="281"/>
        <end position="300"/>
    </location>
</feature>
<dbReference type="AlphaFoldDB" id="A0A233RF17"/>